<feature type="non-terminal residue" evidence="2">
    <location>
        <position position="1"/>
    </location>
</feature>
<evidence type="ECO:0000259" key="1">
    <source>
        <dbReference type="Pfam" id="PF25019"/>
    </source>
</evidence>
<reference evidence="2 3" key="1">
    <citation type="journal article" date="2018" name="Front. Plant Sci.">
        <title>Red Clover (Trifolium pratense) and Zigzag Clover (T. medium) - A Picture of Genomic Similarities and Differences.</title>
        <authorList>
            <person name="Dluhosova J."/>
            <person name="Istvanek J."/>
            <person name="Nedelnik J."/>
            <person name="Repkova J."/>
        </authorList>
    </citation>
    <scope>NUCLEOTIDE SEQUENCE [LARGE SCALE GENOMIC DNA]</scope>
    <source>
        <strain evidence="3">cv. 10/8</strain>
        <tissue evidence="2">Leaf</tissue>
    </source>
</reference>
<protein>
    <submittedName>
        <fullName evidence="2">NBS-LRR type disease resistance protein</fullName>
    </submittedName>
</protein>
<evidence type="ECO:0000313" key="2">
    <source>
        <dbReference type="EMBL" id="MCI32178.1"/>
    </source>
</evidence>
<keyword evidence="3" id="KW-1185">Reference proteome</keyword>
<comment type="caution">
    <text evidence="2">The sequence shown here is derived from an EMBL/GenBank/DDBJ whole genome shotgun (WGS) entry which is preliminary data.</text>
</comment>
<dbReference type="Gene3D" id="3.80.10.10">
    <property type="entry name" value="Ribonuclease Inhibitor"/>
    <property type="match status" value="1"/>
</dbReference>
<proteinExistence type="predicted"/>
<feature type="domain" description="R13L1/DRL21-like LRR repeat region" evidence="1">
    <location>
        <begin position="10"/>
        <end position="125"/>
    </location>
</feature>
<dbReference type="Pfam" id="PF25019">
    <property type="entry name" value="LRR_R13L1-DRL21"/>
    <property type="match status" value="1"/>
</dbReference>
<sequence>GKQDVGPSVRELGKFPNLHGKLCIKNLHNVIDTMEAYDANLKSKDHIEELELEWGKPTNDSLKGKVVLDMLQPPINLKELGIALYGGTSFPSWVGDSSFSNMVSLNISDCEYCLTLPPLGQLPSL</sequence>
<feature type="non-terminal residue" evidence="2">
    <location>
        <position position="125"/>
    </location>
</feature>
<dbReference type="AlphaFoldDB" id="A0A392R6D5"/>
<name>A0A392R6D5_9FABA</name>
<dbReference type="InterPro" id="IPR056789">
    <property type="entry name" value="LRR_R13L1-DRL21"/>
</dbReference>
<dbReference type="EMBL" id="LXQA010193268">
    <property type="protein sequence ID" value="MCI32178.1"/>
    <property type="molecule type" value="Genomic_DNA"/>
</dbReference>
<dbReference type="PANTHER" id="PTHR47186">
    <property type="entry name" value="LEUCINE-RICH REPEAT-CONTAINING PROTEIN 57"/>
    <property type="match status" value="1"/>
</dbReference>
<accession>A0A392R6D5</accession>
<dbReference type="InterPro" id="IPR032675">
    <property type="entry name" value="LRR_dom_sf"/>
</dbReference>
<organism evidence="2 3">
    <name type="scientific">Trifolium medium</name>
    <dbReference type="NCBI Taxonomy" id="97028"/>
    <lineage>
        <taxon>Eukaryota</taxon>
        <taxon>Viridiplantae</taxon>
        <taxon>Streptophyta</taxon>
        <taxon>Embryophyta</taxon>
        <taxon>Tracheophyta</taxon>
        <taxon>Spermatophyta</taxon>
        <taxon>Magnoliopsida</taxon>
        <taxon>eudicotyledons</taxon>
        <taxon>Gunneridae</taxon>
        <taxon>Pentapetalae</taxon>
        <taxon>rosids</taxon>
        <taxon>fabids</taxon>
        <taxon>Fabales</taxon>
        <taxon>Fabaceae</taxon>
        <taxon>Papilionoideae</taxon>
        <taxon>50 kb inversion clade</taxon>
        <taxon>NPAAA clade</taxon>
        <taxon>Hologalegina</taxon>
        <taxon>IRL clade</taxon>
        <taxon>Trifolieae</taxon>
        <taxon>Trifolium</taxon>
    </lineage>
</organism>
<dbReference type="Proteomes" id="UP000265520">
    <property type="component" value="Unassembled WGS sequence"/>
</dbReference>
<evidence type="ECO:0000313" key="3">
    <source>
        <dbReference type="Proteomes" id="UP000265520"/>
    </source>
</evidence>
<dbReference type="PANTHER" id="PTHR47186:SF18">
    <property type="entry name" value="RX N-TERMINAL DOMAIN-CONTAINING PROTEIN"/>
    <property type="match status" value="1"/>
</dbReference>